<protein>
    <submittedName>
        <fullName evidence="1">Uncharacterized protein</fullName>
    </submittedName>
</protein>
<dbReference type="AlphaFoldDB" id="A0A0E9T3B3"/>
<name>A0A0E9T3B3_ANGAN</name>
<sequence length="58" mass="6230">MEATRLDDVNDVSLATTEVGEGQLCDEEVADEVEVEQIPELLSCGLIDGLMGRCHPAL</sequence>
<organism evidence="1">
    <name type="scientific">Anguilla anguilla</name>
    <name type="common">European freshwater eel</name>
    <name type="synonym">Muraena anguilla</name>
    <dbReference type="NCBI Taxonomy" id="7936"/>
    <lineage>
        <taxon>Eukaryota</taxon>
        <taxon>Metazoa</taxon>
        <taxon>Chordata</taxon>
        <taxon>Craniata</taxon>
        <taxon>Vertebrata</taxon>
        <taxon>Euteleostomi</taxon>
        <taxon>Actinopterygii</taxon>
        <taxon>Neopterygii</taxon>
        <taxon>Teleostei</taxon>
        <taxon>Anguilliformes</taxon>
        <taxon>Anguillidae</taxon>
        <taxon>Anguilla</taxon>
    </lineage>
</organism>
<dbReference type="EMBL" id="GBXM01061117">
    <property type="protein sequence ID" value="JAH47460.1"/>
    <property type="molecule type" value="Transcribed_RNA"/>
</dbReference>
<evidence type="ECO:0000313" key="1">
    <source>
        <dbReference type="EMBL" id="JAH47460.1"/>
    </source>
</evidence>
<reference evidence="1" key="1">
    <citation type="submission" date="2014-11" db="EMBL/GenBank/DDBJ databases">
        <authorList>
            <person name="Amaro Gonzalez C."/>
        </authorList>
    </citation>
    <scope>NUCLEOTIDE SEQUENCE</scope>
</reference>
<reference evidence="1" key="2">
    <citation type="journal article" date="2015" name="Fish Shellfish Immunol.">
        <title>Early steps in the European eel (Anguilla anguilla)-Vibrio vulnificus interaction in the gills: Role of the RtxA13 toxin.</title>
        <authorList>
            <person name="Callol A."/>
            <person name="Pajuelo D."/>
            <person name="Ebbesson L."/>
            <person name="Teles M."/>
            <person name="MacKenzie S."/>
            <person name="Amaro C."/>
        </authorList>
    </citation>
    <scope>NUCLEOTIDE SEQUENCE</scope>
</reference>
<accession>A0A0E9T3B3</accession>
<proteinExistence type="predicted"/>